<protein>
    <submittedName>
        <fullName evidence="10">ABC transporter permease</fullName>
    </submittedName>
</protein>
<comment type="similarity">
    <text evidence="2">Belongs to the ABC-4 integral membrane protein family. LolC/E subfamily.</text>
</comment>
<evidence type="ECO:0000256" key="2">
    <source>
        <dbReference type="ARBA" id="ARBA00005236"/>
    </source>
</evidence>
<evidence type="ECO:0000256" key="6">
    <source>
        <dbReference type="ARBA" id="ARBA00023136"/>
    </source>
</evidence>
<dbReference type="EMBL" id="SMLH01000004">
    <property type="protein sequence ID" value="TDE29419.1"/>
    <property type="molecule type" value="Genomic_DNA"/>
</dbReference>
<dbReference type="InterPro" id="IPR051447">
    <property type="entry name" value="Lipoprotein-release_system"/>
</dbReference>
<feature type="transmembrane region" description="Helical" evidence="7">
    <location>
        <begin position="20"/>
        <end position="39"/>
    </location>
</feature>
<dbReference type="Pfam" id="PF02687">
    <property type="entry name" value="FtsX"/>
    <property type="match status" value="1"/>
</dbReference>
<accession>A0ABY2DRU9</accession>
<feature type="transmembrane region" description="Helical" evidence="7">
    <location>
        <begin position="371"/>
        <end position="401"/>
    </location>
</feature>
<reference evidence="10 11" key="1">
    <citation type="submission" date="2019-03" db="EMBL/GenBank/DDBJ databases">
        <title>Novel species of Flavobacterium.</title>
        <authorList>
            <person name="Liu Q."/>
            <person name="Xin Y.-H."/>
        </authorList>
    </citation>
    <scope>NUCLEOTIDE SEQUENCE [LARGE SCALE GENOMIC DNA]</scope>
    <source>
        <strain evidence="10 11">LB2P22</strain>
    </source>
</reference>
<dbReference type="InterPro" id="IPR025857">
    <property type="entry name" value="MacB_PCD"/>
</dbReference>
<dbReference type="InterPro" id="IPR003838">
    <property type="entry name" value="ABC3_permease_C"/>
</dbReference>
<evidence type="ECO:0000256" key="3">
    <source>
        <dbReference type="ARBA" id="ARBA00022475"/>
    </source>
</evidence>
<evidence type="ECO:0000256" key="1">
    <source>
        <dbReference type="ARBA" id="ARBA00004651"/>
    </source>
</evidence>
<evidence type="ECO:0000256" key="5">
    <source>
        <dbReference type="ARBA" id="ARBA00022989"/>
    </source>
</evidence>
<keyword evidence="5 7" id="KW-1133">Transmembrane helix</keyword>
<evidence type="ECO:0000259" key="9">
    <source>
        <dbReference type="Pfam" id="PF12704"/>
    </source>
</evidence>
<keyword evidence="6 7" id="KW-0472">Membrane</keyword>
<keyword evidence="11" id="KW-1185">Reference proteome</keyword>
<dbReference type="PANTHER" id="PTHR30489:SF0">
    <property type="entry name" value="LIPOPROTEIN-RELEASING SYSTEM TRANSMEMBRANE PROTEIN LOLE"/>
    <property type="match status" value="1"/>
</dbReference>
<feature type="domain" description="MacB-like periplasmic core" evidence="9">
    <location>
        <begin position="18"/>
        <end position="248"/>
    </location>
</feature>
<comment type="subcellular location">
    <subcellularLocation>
        <location evidence="1">Cell membrane</location>
        <topology evidence="1">Multi-pass membrane protein</topology>
    </subcellularLocation>
</comment>
<comment type="caution">
    <text evidence="10">The sequence shown here is derived from an EMBL/GenBank/DDBJ whole genome shotgun (WGS) entry which is preliminary data.</text>
</comment>
<sequence length="417" mass="46032">MNNIVFALRNIFRNKKRSVVTIFTICLGFTALGVIGGMLNNIFSRLKEQAIVNEKLGHFTISKEGFSENGKISPQDYLWTKKELEDIKAIVKSNENVAIATPRLSLFGIISNGNSSTIFISEAIVPIDDEQLSKTSIDGRIKEKGVVSLPTSNNNKKDVVAISAELSKNLKIKEGDNLTLLTSTKDGIANALDISVGQIYNTGNPGTNDKFVLMNFSSAQELYDTEGAQRLVVTVKDFSKLETTQDQVFKALKQKGFKVESKTWDKISLSYGKVKTMFGVIFRVLSIIISFIVLLTLLNTMQMNVNERTKEIGTLGAMGMLKKNIIKIFCLEGLIMGIFGCLIAIPILLLIKLLLQWLNITFIPPVASSEVLIGLIFKAPTVISVFVMFVVASVVSSFFAARRITNQRIINSLNQSN</sequence>
<keyword evidence="4 7" id="KW-0812">Transmembrane</keyword>
<keyword evidence="3" id="KW-1003">Cell membrane</keyword>
<evidence type="ECO:0000313" key="10">
    <source>
        <dbReference type="EMBL" id="TDE29419.1"/>
    </source>
</evidence>
<dbReference type="RefSeq" id="WP_132071059.1">
    <property type="nucleotide sequence ID" value="NZ_SMLH01000004.1"/>
</dbReference>
<evidence type="ECO:0000259" key="8">
    <source>
        <dbReference type="Pfam" id="PF02687"/>
    </source>
</evidence>
<name>A0ABY2DRU9_9FLAO</name>
<dbReference type="Proteomes" id="UP000294685">
    <property type="component" value="Unassembled WGS sequence"/>
</dbReference>
<feature type="transmembrane region" description="Helical" evidence="7">
    <location>
        <begin position="328"/>
        <end position="351"/>
    </location>
</feature>
<evidence type="ECO:0000313" key="11">
    <source>
        <dbReference type="Proteomes" id="UP000294685"/>
    </source>
</evidence>
<feature type="transmembrane region" description="Helical" evidence="7">
    <location>
        <begin position="277"/>
        <end position="298"/>
    </location>
</feature>
<organism evidence="10 11">
    <name type="scientific">Flavobacterium ranwuense</name>
    <dbReference type="NCBI Taxonomy" id="2541725"/>
    <lineage>
        <taxon>Bacteria</taxon>
        <taxon>Pseudomonadati</taxon>
        <taxon>Bacteroidota</taxon>
        <taxon>Flavobacteriia</taxon>
        <taxon>Flavobacteriales</taxon>
        <taxon>Flavobacteriaceae</taxon>
        <taxon>Flavobacterium</taxon>
    </lineage>
</organism>
<dbReference type="Pfam" id="PF12704">
    <property type="entry name" value="MacB_PCD"/>
    <property type="match status" value="1"/>
</dbReference>
<gene>
    <name evidence="10" type="ORF">E0I61_09690</name>
</gene>
<feature type="domain" description="ABC3 transporter permease C-terminal" evidence="8">
    <location>
        <begin position="284"/>
        <end position="407"/>
    </location>
</feature>
<proteinExistence type="inferred from homology"/>
<evidence type="ECO:0000256" key="7">
    <source>
        <dbReference type="SAM" id="Phobius"/>
    </source>
</evidence>
<evidence type="ECO:0000256" key="4">
    <source>
        <dbReference type="ARBA" id="ARBA00022692"/>
    </source>
</evidence>
<dbReference type="PANTHER" id="PTHR30489">
    <property type="entry name" value="LIPOPROTEIN-RELEASING SYSTEM TRANSMEMBRANE PROTEIN LOLE"/>
    <property type="match status" value="1"/>
</dbReference>